<dbReference type="AlphaFoldDB" id="A8P885"/>
<evidence type="ECO:0000313" key="4">
    <source>
        <dbReference type="Proteomes" id="UP000001861"/>
    </source>
</evidence>
<feature type="compositionally biased region" description="Pro residues" evidence="1">
    <location>
        <begin position="127"/>
        <end position="146"/>
    </location>
</feature>
<evidence type="ECO:0000256" key="1">
    <source>
        <dbReference type="SAM" id="MobiDB-lite"/>
    </source>
</evidence>
<keyword evidence="2" id="KW-0732">Signal</keyword>
<reference evidence="3 4" key="1">
    <citation type="journal article" date="2010" name="Proc. Natl. Acad. Sci. U.S.A.">
        <title>Insights into evolution of multicellular fungi from the assembled chromosomes of the mushroom Coprinopsis cinerea (Coprinus cinereus).</title>
        <authorList>
            <person name="Stajich J.E."/>
            <person name="Wilke S.K."/>
            <person name="Ahren D."/>
            <person name="Au C.H."/>
            <person name="Birren B.W."/>
            <person name="Borodovsky M."/>
            <person name="Burns C."/>
            <person name="Canback B."/>
            <person name="Casselton L.A."/>
            <person name="Cheng C.K."/>
            <person name="Deng J."/>
            <person name="Dietrich F.S."/>
            <person name="Fargo D.C."/>
            <person name="Farman M.L."/>
            <person name="Gathman A.C."/>
            <person name="Goldberg J."/>
            <person name="Guigo R."/>
            <person name="Hoegger P.J."/>
            <person name="Hooker J.B."/>
            <person name="Huggins A."/>
            <person name="James T.Y."/>
            <person name="Kamada T."/>
            <person name="Kilaru S."/>
            <person name="Kodira C."/>
            <person name="Kues U."/>
            <person name="Kupfer D."/>
            <person name="Kwan H.S."/>
            <person name="Lomsadze A."/>
            <person name="Li W."/>
            <person name="Lilly W.W."/>
            <person name="Ma L.J."/>
            <person name="Mackey A.J."/>
            <person name="Manning G."/>
            <person name="Martin F."/>
            <person name="Muraguchi H."/>
            <person name="Natvig D.O."/>
            <person name="Palmerini H."/>
            <person name="Ramesh M.A."/>
            <person name="Rehmeyer C.J."/>
            <person name="Roe B.A."/>
            <person name="Shenoy N."/>
            <person name="Stanke M."/>
            <person name="Ter-Hovhannisyan V."/>
            <person name="Tunlid A."/>
            <person name="Velagapudi R."/>
            <person name="Vision T.J."/>
            <person name="Zeng Q."/>
            <person name="Zolan M.E."/>
            <person name="Pukkila P.J."/>
        </authorList>
    </citation>
    <scope>NUCLEOTIDE SEQUENCE [LARGE SCALE GENOMIC DNA]</scope>
    <source>
        <strain evidence="4">Okayama-7 / 130 / ATCC MYA-4618 / FGSC 9003</strain>
    </source>
</reference>
<gene>
    <name evidence="3" type="ORF">CC1G_08897</name>
</gene>
<dbReference type="RefSeq" id="XP_001839518.1">
    <property type="nucleotide sequence ID" value="XM_001839466.1"/>
</dbReference>
<keyword evidence="4" id="KW-1185">Reference proteome</keyword>
<protein>
    <submittedName>
        <fullName evidence="3">Uncharacterized protein</fullName>
    </submittedName>
</protein>
<dbReference type="VEuPathDB" id="FungiDB:CC1G_08897"/>
<comment type="caution">
    <text evidence="3">The sequence shown here is derived from an EMBL/GenBank/DDBJ whole genome shotgun (WGS) entry which is preliminary data.</text>
</comment>
<feature type="region of interest" description="Disordered" evidence="1">
    <location>
        <begin position="26"/>
        <end position="63"/>
    </location>
</feature>
<name>A8P885_COPC7</name>
<accession>A8P885</accession>
<proteinExistence type="predicted"/>
<organism evidence="3 4">
    <name type="scientific">Coprinopsis cinerea (strain Okayama-7 / 130 / ATCC MYA-4618 / FGSC 9003)</name>
    <name type="common">Inky cap fungus</name>
    <name type="synonym">Hormographiella aspergillata</name>
    <dbReference type="NCBI Taxonomy" id="240176"/>
    <lineage>
        <taxon>Eukaryota</taxon>
        <taxon>Fungi</taxon>
        <taxon>Dikarya</taxon>
        <taxon>Basidiomycota</taxon>
        <taxon>Agaricomycotina</taxon>
        <taxon>Agaricomycetes</taxon>
        <taxon>Agaricomycetidae</taxon>
        <taxon>Agaricales</taxon>
        <taxon>Agaricineae</taxon>
        <taxon>Psathyrellaceae</taxon>
        <taxon>Coprinopsis</taxon>
    </lineage>
</organism>
<dbReference type="KEGG" id="cci:CC1G_08897"/>
<feature type="region of interest" description="Disordered" evidence="1">
    <location>
        <begin position="124"/>
        <end position="162"/>
    </location>
</feature>
<dbReference type="EMBL" id="AACS02000005">
    <property type="protein sequence ID" value="EAU82285.1"/>
    <property type="molecule type" value="Genomic_DNA"/>
</dbReference>
<dbReference type="Proteomes" id="UP000001861">
    <property type="component" value="Unassembled WGS sequence"/>
</dbReference>
<feature type="chain" id="PRO_5002727608" evidence="2">
    <location>
        <begin position="21"/>
        <end position="192"/>
    </location>
</feature>
<evidence type="ECO:0000256" key="2">
    <source>
        <dbReference type="SAM" id="SignalP"/>
    </source>
</evidence>
<evidence type="ECO:0000313" key="3">
    <source>
        <dbReference type="EMBL" id="EAU82285.1"/>
    </source>
</evidence>
<sequence>MVQISKSLAVATLLFAPALGAPLIESSAPEDLSPRAPCGGRPGVRSRCRPNAPAGRPPYRMAPYVHRPRPVGPFYRRPLYLSKRDGELEARTPQAGGKKTPIDWGNVISGVSGAVNIAGAVASYLKPRPPPPPPAPPAQGQPPAHGPPHQARGLEGDSYFEARNFGYHADPDMYGRQMLEELGELLARGRQW</sequence>
<feature type="signal peptide" evidence="2">
    <location>
        <begin position="1"/>
        <end position="20"/>
    </location>
</feature>
<dbReference type="GeneID" id="6016134"/>
<dbReference type="InParanoid" id="A8P885"/>